<evidence type="ECO:0000313" key="1">
    <source>
        <dbReference type="EMBL" id="MFH0247262.1"/>
    </source>
</evidence>
<dbReference type="Proteomes" id="UP001607069">
    <property type="component" value="Unassembled WGS sequence"/>
</dbReference>
<comment type="caution">
    <text evidence="1">The sequence shown here is derived from an EMBL/GenBank/DDBJ whole genome shotgun (WGS) entry which is preliminary data.</text>
</comment>
<dbReference type="RefSeq" id="WP_279952016.1">
    <property type="nucleotide sequence ID" value="NZ_BAABEN010000006.1"/>
</dbReference>
<dbReference type="EMBL" id="JBIHMK010000007">
    <property type="protein sequence ID" value="MFH0247262.1"/>
    <property type="molecule type" value="Genomic_DNA"/>
</dbReference>
<gene>
    <name evidence="1" type="ORF">ACG5V6_03400</name>
</gene>
<keyword evidence="2" id="KW-1185">Reference proteome</keyword>
<organism evidence="1 2">
    <name type="scientific">Streptomyces chitinivorans</name>
    <dbReference type="NCBI Taxonomy" id="1257027"/>
    <lineage>
        <taxon>Bacteria</taxon>
        <taxon>Bacillati</taxon>
        <taxon>Actinomycetota</taxon>
        <taxon>Actinomycetes</taxon>
        <taxon>Kitasatosporales</taxon>
        <taxon>Streptomycetaceae</taxon>
        <taxon>Streptomyces</taxon>
    </lineage>
</organism>
<proteinExistence type="predicted"/>
<accession>A0ABW7HN30</accession>
<reference evidence="1 2" key="1">
    <citation type="submission" date="2024-10" db="EMBL/GenBank/DDBJ databases">
        <authorList>
            <person name="Cho J.-C."/>
        </authorList>
    </citation>
    <scope>NUCLEOTIDE SEQUENCE [LARGE SCALE GENOMIC DNA]</scope>
    <source>
        <strain evidence="1 2">KCTC29696</strain>
    </source>
</reference>
<name>A0ABW7HN30_9ACTN</name>
<sequence>MAARGFRLRPVPRNPLPQARDFPYVVDDPAWARRYGYGGVLEERVERLRAEDPNRVYLRSLSEERRQAALTALNGSPSDPGQLRARLPGGAVVGHSATGCRAQSWRRLYGDPSGWFEARSVVAALDTLRRQRVTADPEYTGSVAAWSACMEAAGLPYDDPADSRADLLGGDRPRDAARERRVAVQEARCAHSSGLSSVAARLDRHHDRALRREYRTAVDRLERLRAAALPRARDVLAR</sequence>
<protein>
    <submittedName>
        <fullName evidence="1">Uncharacterized protein</fullName>
    </submittedName>
</protein>
<evidence type="ECO:0000313" key="2">
    <source>
        <dbReference type="Proteomes" id="UP001607069"/>
    </source>
</evidence>